<organism evidence="18 19">
    <name type="scientific">Pleomorphomonas diazotrophica</name>
    <dbReference type="NCBI Taxonomy" id="1166257"/>
    <lineage>
        <taxon>Bacteria</taxon>
        <taxon>Pseudomonadati</taxon>
        <taxon>Pseudomonadota</taxon>
        <taxon>Alphaproteobacteria</taxon>
        <taxon>Hyphomicrobiales</taxon>
        <taxon>Pleomorphomonadaceae</taxon>
        <taxon>Pleomorphomonas</taxon>
    </lineage>
</organism>
<dbReference type="GO" id="GO:0071555">
    <property type="term" value="P:cell wall organization"/>
    <property type="evidence" value="ECO:0007669"/>
    <property type="project" value="UniProtKB-KW"/>
</dbReference>
<comment type="pathway">
    <text evidence="12 13">Cell wall biogenesis; peptidoglycan biosynthesis.</text>
</comment>
<dbReference type="EC" id="6.3.2.13" evidence="11"/>
<feature type="domain" description="Mur ligase central" evidence="17">
    <location>
        <begin position="107"/>
        <end position="310"/>
    </location>
</feature>
<evidence type="ECO:0000256" key="2">
    <source>
        <dbReference type="ARBA" id="ARBA00022490"/>
    </source>
</evidence>
<dbReference type="AlphaFoldDB" id="A0A1I4VDW9"/>
<reference evidence="18 19" key="1">
    <citation type="submission" date="2017-12" db="EMBL/GenBank/DDBJ databases">
        <title>Anaerobic carbon monoxide metabolism by Pleomorphomonas carboxyditropha sp. nov., a new mesophilic hydrogenogenic carboxidotroph.</title>
        <authorList>
            <person name="Esquivel-Elizondo S."/>
            <person name="Krajmalnik-Brown R."/>
        </authorList>
    </citation>
    <scope>NUCLEOTIDE SEQUENCE [LARGE SCALE GENOMIC DNA]</scope>
    <source>
        <strain evidence="18 19">R5-392</strain>
    </source>
</reference>
<comment type="catalytic activity">
    <reaction evidence="12 14">
        <text>D-alanyl-D-alanine + UDP-N-acetyl-alpha-D-muramoyl-L-alanyl-gamma-D-glutamyl-meso-2,6-diaminopimelate + ATP = UDP-N-acetyl-alpha-D-muramoyl-L-alanyl-gamma-D-glutamyl-meso-2,6-diaminopimeloyl-D-alanyl-D-alanine + ADP + phosphate + H(+)</text>
        <dbReference type="Rhea" id="RHEA:28374"/>
        <dbReference type="ChEBI" id="CHEBI:15378"/>
        <dbReference type="ChEBI" id="CHEBI:30616"/>
        <dbReference type="ChEBI" id="CHEBI:43474"/>
        <dbReference type="ChEBI" id="CHEBI:57822"/>
        <dbReference type="ChEBI" id="CHEBI:61386"/>
        <dbReference type="ChEBI" id="CHEBI:83905"/>
        <dbReference type="ChEBI" id="CHEBI:456216"/>
        <dbReference type="EC" id="6.3.2.10"/>
    </reaction>
</comment>
<dbReference type="Pfam" id="PF01225">
    <property type="entry name" value="Mur_ligase"/>
    <property type="match status" value="2"/>
</dbReference>
<dbReference type="EMBL" id="PJNW01000002">
    <property type="protein sequence ID" value="PKR90028.1"/>
    <property type="molecule type" value="Genomic_DNA"/>
</dbReference>
<dbReference type="InterPro" id="IPR036565">
    <property type="entry name" value="Mur-like_cat_sf"/>
</dbReference>
<keyword evidence="8 12" id="KW-0573">Peptidoglycan synthesis</keyword>
<evidence type="ECO:0000313" key="18">
    <source>
        <dbReference type="EMBL" id="PKR90028.1"/>
    </source>
</evidence>
<feature type="binding site" evidence="11">
    <location>
        <begin position="151"/>
        <end position="152"/>
    </location>
    <ligand>
        <name>UDP-N-acetyl-alpha-D-muramoyl-L-alanyl-D-glutamate</name>
        <dbReference type="ChEBI" id="CHEBI:83900"/>
    </ligand>
</feature>
<evidence type="ECO:0000256" key="13">
    <source>
        <dbReference type="RuleBase" id="RU004135"/>
    </source>
</evidence>
<keyword evidence="11" id="KW-0460">Magnesium</keyword>
<evidence type="ECO:0000259" key="17">
    <source>
        <dbReference type="Pfam" id="PF08245"/>
    </source>
</evidence>
<proteinExistence type="inferred from homology"/>
<keyword evidence="9 12" id="KW-0131">Cell cycle</keyword>
<feature type="domain" description="Mur ligase N-terminal catalytic" evidence="15">
    <location>
        <begin position="511"/>
        <end position="567"/>
    </location>
</feature>
<dbReference type="SUPFAM" id="SSF63418">
    <property type="entry name" value="MurE/MurF N-terminal domain"/>
    <property type="match status" value="2"/>
</dbReference>
<gene>
    <name evidence="11" type="primary">murE</name>
    <name evidence="12" type="synonym">murF</name>
    <name evidence="18" type="ORF">CXZ10_01150</name>
</gene>
<dbReference type="GO" id="GO:0005737">
    <property type="term" value="C:cytoplasm"/>
    <property type="evidence" value="ECO:0007669"/>
    <property type="project" value="UniProtKB-SubCell"/>
</dbReference>
<dbReference type="HAMAP" id="MF_00208">
    <property type="entry name" value="MurE"/>
    <property type="match status" value="1"/>
</dbReference>
<dbReference type="PANTHER" id="PTHR43024">
    <property type="entry name" value="UDP-N-ACETYLMURAMOYL-TRIPEPTIDE--D-ALANYL-D-ALANINE LIGASE"/>
    <property type="match status" value="1"/>
</dbReference>
<feature type="binding site" evidence="11">
    <location>
        <begin position="407"/>
        <end position="410"/>
    </location>
    <ligand>
        <name>meso-2,6-diaminopimelate</name>
        <dbReference type="ChEBI" id="CHEBI:57791"/>
    </ligand>
</feature>
<keyword evidence="2 12" id="KW-0963">Cytoplasm</keyword>
<comment type="caution">
    <text evidence="11">Lacks conserved residue(s) required for the propagation of feature annotation.</text>
</comment>
<keyword evidence="19" id="KW-1185">Reference proteome</keyword>
<dbReference type="NCBIfam" id="NF001126">
    <property type="entry name" value="PRK00139.1-4"/>
    <property type="match status" value="1"/>
</dbReference>
<evidence type="ECO:0000256" key="5">
    <source>
        <dbReference type="ARBA" id="ARBA00022741"/>
    </source>
</evidence>
<dbReference type="GO" id="GO:0005524">
    <property type="term" value="F:ATP binding"/>
    <property type="evidence" value="ECO:0007669"/>
    <property type="project" value="UniProtKB-UniRule"/>
</dbReference>
<evidence type="ECO:0000256" key="1">
    <source>
        <dbReference type="ARBA" id="ARBA00005898"/>
    </source>
</evidence>
<dbReference type="Gene3D" id="3.40.1190.10">
    <property type="entry name" value="Mur-like, catalytic domain"/>
    <property type="match status" value="2"/>
</dbReference>
<feature type="short sequence motif" description="Meso-diaminopimelate recognition motif" evidence="11">
    <location>
        <begin position="407"/>
        <end position="410"/>
    </location>
</feature>
<keyword evidence="7 12" id="KW-0133">Cell shape</keyword>
<dbReference type="PANTHER" id="PTHR43024:SF1">
    <property type="entry name" value="UDP-N-ACETYLMURAMOYL-TRIPEPTIDE--D-ALANYL-D-ALANINE LIGASE"/>
    <property type="match status" value="1"/>
</dbReference>
<dbReference type="InterPro" id="IPR051046">
    <property type="entry name" value="MurCDEF_CellWall_CoF430Synth"/>
</dbReference>
<dbReference type="GO" id="GO:0000287">
    <property type="term" value="F:magnesium ion binding"/>
    <property type="evidence" value="ECO:0007669"/>
    <property type="project" value="UniProtKB-UniRule"/>
</dbReference>
<evidence type="ECO:0000256" key="7">
    <source>
        <dbReference type="ARBA" id="ARBA00022960"/>
    </source>
</evidence>
<comment type="cofactor">
    <cofactor evidence="11">
        <name>Mg(2+)</name>
        <dbReference type="ChEBI" id="CHEBI:18420"/>
    </cofactor>
</comment>
<dbReference type="NCBIfam" id="NF010693">
    <property type="entry name" value="PRK14093.1"/>
    <property type="match status" value="1"/>
</dbReference>
<protein>
    <recommendedName>
        <fullName evidence="11 12">Multifunctional fusion protein</fullName>
    </recommendedName>
    <domain>
        <recommendedName>
            <fullName evidence="11">UDP-N-acetylmuramoyl-L-alanyl-D-glutamate--2,6-diaminopimelate ligase</fullName>
            <ecNumber evidence="11">6.3.2.13</ecNumber>
        </recommendedName>
        <alternativeName>
            <fullName evidence="11">Meso-A2pm-adding enzyme</fullName>
        </alternativeName>
        <alternativeName>
            <fullName evidence="11">Meso-diaminopimelate-adding enzyme</fullName>
        </alternativeName>
        <alternativeName>
            <fullName evidence="11">UDP-MurNAc-L-Ala-D-Glu:meso-diaminopimelate ligase</fullName>
        </alternativeName>
        <alternativeName>
            <fullName evidence="11">UDP-MurNAc-tripeptide synthetase</fullName>
        </alternativeName>
        <alternativeName>
            <fullName evidence="11">UDP-N-acetylmuramyl-tripeptide synthetase</fullName>
        </alternativeName>
    </domain>
    <domain>
        <recommendedName>
            <fullName evidence="12">UDP-N-acetylmuramoyl-tripeptide--D-alanyl-D-alanine ligase</fullName>
            <ecNumber evidence="12">6.3.2.10</ecNumber>
        </recommendedName>
        <alternativeName>
            <fullName evidence="12">D-alanyl-D-alanine-adding enzyme</fullName>
        </alternativeName>
    </domain>
</protein>
<sequence length="957" mass="99758">MKLAELAPDILTLDPALRRISITGVTADSREVVPGSLFVALPGTRAKGTDFIPQAIEKGAAVVLADTEDELPDSLSVPVLRDNDPARRFARMLARFYGPQPKTVVAVTGTNGKTSVAAFVRQIWLAAGYEAASIGTVGVTTKAGNAYGNMTTPDAATLHRTLHDLAADGIDHVAMEASSHGLIQRRLDGVEVAAGAFTNLSRDHLDYHGSMEAYMAAKMRLFDTILTPGSGAVVNLDDVYGEAFASAARISGLDLQTVGAAGARIRILDVARDGWAQIATVDIGAGPRPVRIPLVGAFQVSNALVAAALAAADGSVSLTDALDALDGIKGAKGRLELVGYAPSDAPVFVDFAHTPAALEVALQTLRPFTAGRLIVAFGAGGDRDKGKRPQMGEVCSRLADVAIVTDDNPRTEDAATIRKEVLAGCPGGVEIGDRTTAVREGIAMLGPDDVFLIAGKGHEMGQTIGRETVHYSDHEAVLAVPGVTPADRSLWQADELVKALNGRAEGAVPPVDSISIDSRTVERGGAFFAIAGDRFDGHDFVEAALQRGAAVAVVANDRRAALPADVGPLVVVDDVLASLGRLGIRARERTAAKVIAVTGSVGKTSTKEALREALSPSGAVHASAASFNNHWGVPLTLARMPSGSRYGVFEIGMNHPGEITPLVRMVRPHVAIVTTVAPVHLEHFSSVEAIAEAKAEIFAGLEPGGTAILNRDGDFSALLAERARARGAQVVFFGEHPEAEARLLKCSLNETCTAVTADILGETVTYKLGAPGRHIAQNSLAVLAAVKIVGGDLTRAMLALQAHQQPKGRGKRHVLQVFGGTARLIDESYNANPTSMRAAIALLGSASVEGQGRRVAVLGDMLELGPEAADLHAGLAEPLRAAKVDTVFCAGPLMHNLWQELPRGMRGAYAETSKALADTLLDDVRAGDVLMVKGSLGSAMGPLVEALIGRFGSEASG</sequence>
<dbReference type="SUPFAM" id="SSF53244">
    <property type="entry name" value="MurD-like peptide ligases, peptide-binding domain"/>
    <property type="match status" value="2"/>
</dbReference>
<dbReference type="InterPro" id="IPR035911">
    <property type="entry name" value="MurE/MurF_N"/>
</dbReference>
<dbReference type="GO" id="GO:0008360">
    <property type="term" value="P:regulation of cell shape"/>
    <property type="evidence" value="ECO:0007669"/>
    <property type="project" value="UniProtKB-KW"/>
</dbReference>
<dbReference type="NCBIfam" id="TIGR01143">
    <property type="entry name" value="murF"/>
    <property type="match status" value="1"/>
</dbReference>
<evidence type="ECO:0000256" key="11">
    <source>
        <dbReference type="HAMAP-Rule" id="MF_00208"/>
    </source>
</evidence>
<comment type="similarity">
    <text evidence="12">Belongs to the MurCDEF family. MurF subfamily.</text>
</comment>
<evidence type="ECO:0000256" key="3">
    <source>
        <dbReference type="ARBA" id="ARBA00022598"/>
    </source>
</evidence>
<evidence type="ECO:0000256" key="4">
    <source>
        <dbReference type="ARBA" id="ARBA00022618"/>
    </source>
</evidence>
<keyword evidence="5 12" id="KW-0547">Nucleotide-binding</keyword>
<dbReference type="Proteomes" id="UP000233491">
    <property type="component" value="Unassembled WGS sequence"/>
</dbReference>
<feature type="binding site" evidence="11">
    <location>
        <position position="186"/>
    </location>
    <ligand>
        <name>UDP-N-acetyl-alpha-D-muramoyl-L-alanyl-D-glutamate</name>
        <dbReference type="ChEBI" id="CHEBI:83900"/>
    </ligand>
</feature>
<feature type="binding site" evidence="11">
    <location>
        <position position="459"/>
    </location>
    <ligand>
        <name>meso-2,6-diaminopimelate</name>
        <dbReference type="ChEBI" id="CHEBI:57791"/>
    </ligand>
</feature>
<name>A0A1I4VDW9_9HYPH</name>
<comment type="caution">
    <text evidence="18">The sequence shown here is derived from an EMBL/GenBank/DDBJ whole genome shotgun (WGS) entry which is preliminary data.</text>
</comment>
<dbReference type="Pfam" id="PF02875">
    <property type="entry name" value="Mur_ligase_C"/>
    <property type="match status" value="2"/>
</dbReference>
<dbReference type="Gene3D" id="3.40.1390.10">
    <property type="entry name" value="MurE/MurF, N-terminal domain"/>
    <property type="match status" value="2"/>
</dbReference>
<dbReference type="Gene3D" id="3.90.190.20">
    <property type="entry name" value="Mur ligase, C-terminal domain"/>
    <property type="match status" value="2"/>
</dbReference>
<dbReference type="InterPro" id="IPR036615">
    <property type="entry name" value="Mur_ligase_C_dom_sf"/>
</dbReference>
<comment type="function">
    <text evidence="11">Catalyzes the addition of meso-diaminopimelic acid to the nucleotide precursor UDP-N-acetylmuramoyl-L-alanyl-D-glutamate (UMAG) in the biosynthesis of bacterial cell-wall peptidoglycan.</text>
</comment>
<dbReference type="GO" id="GO:0051301">
    <property type="term" value="P:cell division"/>
    <property type="evidence" value="ECO:0007669"/>
    <property type="project" value="UniProtKB-KW"/>
</dbReference>
<dbReference type="InterPro" id="IPR000713">
    <property type="entry name" value="Mur_ligase_N"/>
</dbReference>
<keyword evidence="4 12" id="KW-0132">Cell division</keyword>
<keyword evidence="3 12" id="KW-0436">Ligase</keyword>
<accession>A0A1I4VDW9</accession>
<feature type="domain" description="Mur ligase C-terminal" evidence="16">
    <location>
        <begin position="822"/>
        <end position="935"/>
    </location>
</feature>
<feature type="domain" description="Mur ligase C-terminal" evidence="16">
    <location>
        <begin position="333"/>
        <end position="457"/>
    </location>
</feature>
<feature type="modified residue" description="N6-carboxylysine" evidence="11">
    <location>
        <position position="218"/>
    </location>
</feature>
<feature type="binding site" evidence="12">
    <location>
        <begin position="599"/>
        <end position="605"/>
    </location>
    <ligand>
        <name>ATP</name>
        <dbReference type="ChEBI" id="CHEBI:30616"/>
    </ligand>
</feature>
<feature type="binding site" evidence="11">
    <location>
        <position position="178"/>
    </location>
    <ligand>
        <name>UDP-N-acetyl-alpha-D-muramoyl-L-alanyl-D-glutamate</name>
        <dbReference type="ChEBI" id="CHEBI:83900"/>
    </ligand>
</feature>
<feature type="binding site" evidence="11">
    <location>
        <position position="29"/>
    </location>
    <ligand>
        <name>UDP-N-acetyl-alpha-D-muramoyl-L-alanyl-D-glutamate</name>
        <dbReference type="ChEBI" id="CHEBI:83900"/>
    </ligand>
</feature>
<comment type="function">
    <text evidence="12 14">Involved in cell wall formation. Catalyzes the final step in the synthesis of UDP-N-acetylmuramoyl-pentapeptide, the precursor of murein.</text>
</comment>
<comment type="PTM">
    <text evidence="11">Carboxylation is probably crucial for Mg(2+) binding and, consequently, for the gamma-phosphate positioning of ATP.</text>
</comment>
<comment type="subcellular location">
    <subcellularLocation>
        <location evidence="12 13">Cytoplasm</location>
    </subcellularLocation>
</comment>
<feature type="binding site" evidence="11">
    <location>
        <position position="455"/>
    </location>
    <ligand>
        <name>meso-2,6-diaminopimelate</name>
        <dbReference type="ChEBI" id="CHEBI:57791"/>
    </ligand>
</feature>
<comment type="catalytic activity">
    <reaction evidence="11">
        <text>UDP-N-acetyl-alpha-D-muramoyl-L-alanyl-D-glutamate + meso-2,6-diaminopimelate + ATP = UDP-N-acetyl-alpha-D-muramoyl-L-alanyl-gamma-D-glutamyl-meso-2,6-diaminopimelate + ADP + phosphate + H(+)</text>
        <dbReference type="Rhea" id="RHEA:23676"/>
        <dbReference type="ChEBI" id="CHEBI:15378"/>
        <dbReference type="ChEBI" id="CHEBI:30616"/>
        <dbReference type="ChEBI" id="CHEBI:43474"/>
        <dbReference type="ChEBI" id="CHEBI:57791"/>
        <dbReference type="ChEBI" id="CHEBI:83900"/>
        <dbReference type="ChEBI" id="CHEBI:83905"/>
        <dbReference type="ChEBI" id="CHEBI:456216"/>
        <dbReference type="EC" id="6.3.2.13"/>
    </reaction>
</comment>
<evidence type="ECO:0000256" key="6">
    <source>
        <dbReference type="ARBA" id="ARBA00022840"/>
    </source>
</evidence>
<evidence type="ECO:0000256" key="14">
    <source>
        <dbReference type="RuleBase" id="RU004136"/>
    </source>
</evidence>
<evidence type="ECO:0000313" key="19">
    <source>
        <dbReference type="Proteomes" id="UP000233491"/>
    </source>
</evidence>
<keyword evidence="10 12" id="KW-0961">Cell wall biogenesis/degradation</keyword>
<evidence type="ECO:0000256" key="8">
    <source>
        <dbReference type="ARBA" id="ARBA00022984"/>
    </source>
</evidence>
<dbReference type="EC" id="6.3.2.10" evidence="12"/>
<feature type="binding site" evidence="11">
    <location>
        <begin position="109"/>
        <end position="115"/>
    </location>
    <ligand>
        <name>ATP</name>
        <dbReference type="ChEBI" id="CHEBI:30616"/>
    </ligand>
</feature>
<feature type="domain" description="Mur ligase central" evidence="17">
    <location>
        <begin position="597"/>
        <end position="786"/>
    </location>
</feature>
<dbReference type="GO" id="GO:0008766">
    <property type="term" value="F:UDP-N-acetylmuramoylalanyl-D-glutamyl-2,6-diaminopimelate-D-alanyl-D-alanine ligase activity"/>
    <property type="evidence" value="ECO:0007669"/>
    <property type="project" value="RHEA"/>
</dbReference>
<dbReference type="InterPro" id="IPR005863">
    <property type="entry name" value="UDP-N-AcMur_synth"/>
</dbReference>
<evidence type="ECO:0000259" key="16">
    <source>
        <dbReference type="Pfam" id="PF02875"/>
    </source>
</evidence>
<feature type="domain" description="Mur ligase N-terminal catalytic" evidence="15">
    <location>
        <begin position="22"/>
        <end position="97"/>
    </location>
</feature>
<dbReference type="GO" id="GO:0047480">
    <property type="term" value="F:UDP-N-acetylmuramoyl-tripeptide-D-alanyl-D-alanine ligase activity"/>
    <property type="evidence" value="ECO:0007669"/>
    <property type="project" value="UniProtKB-UniRule"/>
</dbReference>
<keyword evidence="6 12" id="KW-0067">ATP-binding</keyword>
<dbReference type="Pfam" id="PF08245">
    <property type="entry name" value="Mur_ligase_M"/>
    <property type="match status" value="2"/>
</dbReference>
<dbReference type="GO" id="GO:0009252">
    <property type="term" value="P:peptidoglycan biosynthetic process"/>
    <property type="evidence" value="ECO:0007669"/>
    <property type="project" value="UniProtKB-UniRule"/>
</dbReference>
<dbReference type="InterPro" id="IPR013221">
    <property type="entry name" value="Mur_ligase_cen"/>
</dbReference>
<dbReference type="InterPro" id="IPR005761">
    <property type="entry name" value="UDP-N-AcMur-Glu-dNH2Pim_ligase"/>
</dbReference>
<evidence type="ECO:0000256" key="9">
    <source>
        <dbReference type="ARBA" id="ARBA00023306"/>
    </source>
</evidence>
<dbReference type="NCBIfam" id="NF001124">
    <property type="entry name" value="PRK00139.1-2"/>
    <property type="match status" value="1"/>
</dbReference>
<dbReference type="InterPro" id="IPR004101">
    <property type="entry name" value="Mur_ligase_C"/>
</dbReference>
<dbReference type="UniPathway" id="UPA00219"/>
<evidence type="ECO:0000259" key="15">
    <source>
        <dbReference type="Pfam" id="PF01225"/>
    </source>
</evidence>
<comment type="similarity">
    <text evidence="1 11">Belongs to the MurCDEF family. MurE subfamily.</text>
</comment>
<dbReference type="GO" id="GO:0008765">
    <property type="term" value="F:UDP-N-acetylmuramoylalanyl-D-glutamate-2,6-diaminopimelate ligase activity"/>
    <property type="evidence" value="ECO:0007669"/>
    <property type="project" value="UniProtKB-UniRule"/>
</dbReference>
<dbReference type="NCBIfam" id="TIGR01085">
    <property type="entry name" value="murE"/>
    <property type="match status" value="1"/>
</dbReference>
<evidence type="ECO:0000256" key="12">
    <source>
        <dbReference type="HAMAP-Rule" id="MF_02019"/>
    </source>
</evidence>
<dbReference type="OrthoDB" id="9800958at2"/>
<feature type="binding site" evidence="11">
    <location>
        <position position="184"/>
    </location>
    <ligand>
        <name>UDP-N-acetyl-alpha-D-muramoyl-L-alanyl-D-glutamate</name>
        <dbReference type="ChEBI" id="CHEBI:83900"/>
    </ligand>
</feature>
<evidence type="ECO:0000256" key="10">
    <source>
        <dbReference type="ARBA" id="ARBA00023316"/>
    </source>
</evidence>
<dbReference type="SUPFAM" id="SSF53623">
    <property type="entry name" value="MurD-like peptide ligases, catalytic domain"/>
    <property type="match status" value="2"/>
</dbReference>
<feature type="binding site" evidence="11">
    <location>
        <position position="383"/>
    </location>
    <ligand>
        <name>meso-2,6-diaminopimelate</name>
        <dbReference type="ChEBI" id="CHEBI:57791"/>
    </ligand>
</feature>
<dbReference type="HAMAP" id="MF_02019">
    <property type="entry name" value="MurF"/>
    <property type="match status" value="1"/>
</dbReference>